<feature type="transmembrane region" description="Helical" evidence="1">
    <location>
        <begin position="161"/>
        <end position="179"/>
    </location>
</feature>
<feature type="transmembrane region" description="Helical" evidence="1">
    <location>
        <begin position="69"/>
        <end position="91"/>
    </location>
</feature>
<keyword evidence="1" id="KW-1133">Transmembrane helix</keyword>
<gene>
    <name evidence="2" type="ORF">DRV85_03770</name>
</gene>
<dbReference type="Proteomes" id="UP000253370">
    <property type="component" value="Unassembled WGS sequence"/>
</dbReference>
<feature type="transmembrane region" description="Helical" evidence="1">
    <location>
        <begin position="37"/>
        <end position="57"/>
    </location>
</feature>
<feature type="transmembrane region" description="Helical" evidence="1">
    <location>
        <begin position="281"/>
        <end position="299"/>
    </location>
</feature>
<feature type="transmembrane region" description="Helical" evidence="1">
    <location>
        <begin position="111"/>
        <end position="140"/>
    </location>
</feature>
<dbReference type="InterPro" id="IPR037185">
    <property type="entry name" value="EmrE-like"/>
</dbReference>
<reference evidence="2 3" key="1">
    <citation type="submission" date="2018-07" db="EMBL/GenBank/DDBJ databases">
        <title>Rhodosalinus sp. strain E84T genomic sequence and assembly.</title>
        <authorList>
            <person name="Liu Z.-W."/>
            <person name="Lu D.-C."/>
        </authorList>
    </citation>
    <scope>NUCLEOTIDE SEQUENCE [LARGE SCALE GENOMIC DNA]</scope>
    <source>
        <strain evidence="2 3">E84</strain>
    </source>
</reference>
<feature type="transmembrane region" description="Helical" evidence="1">
    <location>
        <begin position="191"/>
        <end position="213"/>
    </location>
</feature>
<name>A0A365UBF0_9RHOB</name>
<keyword evidence="3" id="KW-1185">Reference proteome</keyword>
<feature type="transmembrane region" description="Helical" evidence="1">
    <location>
        <begin position="253"/>
        <end position="274"/>
    </location>
</feature>
<evidence type="ECO:0000313" key="2">
    <source>
        <dbReference type="EMBL" id="RBI86561.1"/>
    </source>
</evidence>
<accession>A0A365UBF0</accession>
<proteinExistence type="predicted"/>
<dbReference type="RefSeq" id="WP_113288111.1">
    <property type="nucleotide sequence ID" value="NZ_QNTQ01000004.1"/>
</dbReference>
<protein>
    <submittedName>
        <fullName evidence="2">EamA/RhaT family transporter</fullName>
    </submittedName>
</protein>
<feature type="transmembrane region" description="Helical" evidence="1">
    <location>
        <begin position="228"/>
        <end position="247"/>
    </location>
</feature>
<dbReference type="EMBL" id="QNTQ01000004">
    <property type="protein sequence ID" value="RBI86561.1"/>
    <property type="molecule type" value="Genomic_DNA"/>
</dbReference>
<evidence type="ECO:0000313" key="3">
    <source>
        <dbReference type="Proteomes" id="UP000253370"/>
    </source>
</evidence>
<comment type="caution">
    <text evidence="2">The sequence shown here is derived from an EMBL/GenBank/DDBJ whole genome shotgun (WGS) entry which is preliminary data.</text>
</comment>
<dbReference type="AlphaFoldDB" id="A0A365UBF0"/>
<evidence type="ECO:0000256" key="1">
    <source>
        <dbReference type="SAM" id="Phobius"/>
    </source>
</evidence>
<organism evidence="2 3">
    <name type="scientific">Rhodosalinus halophilus</name>
    <dbReference type="NCBI Taxonomy" id="2259333"/>
    <lineage>
        <taxon>Bacteria</taxon>
        <taxon>Pseudomonadati</taxon>
        <taxon>Pseudomonadota</taxon>
        <taxon>Alphaproteobacteria</taxon>
        <taxon>Rhodobacterales</taxon>
        <taxon>Paracoccaceae</taxon>
        <taxon>Rhodosalinus</taxon>
    </lineage>
</organism>
<keyword evidence="1" id="KW-0812">Transmembrane</keyword>
<sequence>MELWIWITLAAAAFQTLRFTLQKVLRAGTLSTFGATFARFAYSAPLIAAGLAGYLWAGAQALPPLGAAFWAYALAGGAAQVLATACVVALFGARNFAVGITFKKTEVVQTALMGFVLLGEAVSAPALGAIALGLVGVWLLGAAPGEALRGLARVTNRAAGLGLGAGFLFAISAVCYRGASLEVASEDPLLRAGVTLAAVTAAQMAGLALWLWLREPGEIARVWAARRVALWVGLASMGGSFCWFLAFTLQTAALVKAVGQIELLMSLAVTVLVFREPVSRAELAGIALLSASVVALVLVT</sequence>
<dbReference type="OrthoDB" id="5243804at2"/>
<dbReference type="SUPFAM" id="SSF103481">
    <property type="entry name" value="Multidrug resistance efflux transporter EmrE"/>
    <property type="match status" value="2"/>
</dbReference>
<keyword evidence="1" id="KW-0472">Membrane</keyword>